<evidence type="ECO:0000313" key="7">
    <source>
        <dbReference type="EMBL" id="PVU87788.1"/>
    </source>
</evidence>
<evidence type="ECO:0000256" key="3">
    <source>
        <dbReference type="ARBA" id="ARBA00044493"/>
    </source>
</evidence>
<dbReference type="PROSITE" id="PS51375">
    <property type="entry name" value="PPR"/>
    <property type="match status" value="3"/>
</dbReference>
<dbReference type="STRING" id="133385.A0A2T9Y643"/>
<feature type="domain" description="PROP1-like PPR" evidence="6">
    <location>
        <begin position="233"/>
        <end position="356"/>
    </location>
</feature>
<feature type="repeat" description="PPR" evidence="5">
    <location>
        <begin position="386"/>
        <end position="421"/>
    </location>
</feature>
<evidence type="ECO:0000256" key="1">
    <source>
        <dbReference type="ARBA" id="ARBA00006192"/>
    </source>
</evidence>
<name>A0A2T9Y643_9FUNG</name>
<dbReference type="InterPro" id="IPR011990">
    <property type="entry name" value="TPR-like_helical_dom_sf"/>
</dbReference>
<evidence type="ECO:0000313" key="8">
    <source>
        <dbReference type="Proteomes" id="UP000245383"/>
    </source>
</evidence>
<keyword evidence="8" id="KW-1185">Reference proteome</keyword>
<proteinExistence type="inferred from homology"/>
<dbReference type="SUPFAM" id="SSF48452">
    <property type="entry name" value="TPR-like"/>
    <property type="match status" value="1"/>
</dbReference>
<comment type="similarity">
    <text evidence="1">Belongs to the CCM1 family.</text>
</comment>
<comment type="subunit">
    <text evidence="4">Binds to mitochondrial small subunit 15S rRNA.</text>
</comment>
<gene>
    <name evidence="7" type="ORF">BB561_006180</name>
</gene>
<evidence type="ECO:0000256" key="4">
    <source>
        <dbReference type="ARBA" id="ARBA00044511"/>
    </source>
</evidence>
<comment type="caution">
    <text evidence="7">The sequence shown here is derived from an EMBL/GenBank/DDBJ whole genome shotgun (WGS) entry which is preliminary data.</text>
</comment>
<dbReference type="InterPro" id="IPR002885">
    <property type="entry name" value="PPR_rpt"/>
</dbReference>
<dbReference type="Proteomes" id="UP000245383">
    <property type="component" value="Unassembled WGS sequence"/>
</dbReference>
<evidence type="ECO:0000259" key="6">
    <source>
        <dbReference type="Pfam" id="PF17177"/>
    </source>
</evidence>
<evidence type="ECO:0000256" key="5">
    <source>
        <dbReference type="PROSITE-ProRule" id="PRU00708"/>
    </source>
</evidence>
<dbReference type="AlphaFoldDB" id="A0A2T9Y643"/>
<dbReference type="PANTHER" id="PTHR47447">
    <property type="entry name" value="OS03G0856100 PROTEIN"/>
    <property type="match status" value="1"/>
</dbReference>
<keyword evidence="2" id="KW-0677">Repeat</keyword>
<reference evidence="7 8" key="1">
    <citation type="journal article" date="2018" name="MBio">
        <title>Comparative Genomics Reveals the Core Gene Toolbox for the Fungus-Insect Symbiosis.</title>
        <authorList>
            <person name="Wang Y."/>
            <person name="Stata M."/>
            <person name="Wang W."/>
            <person name="Stajich J.E."/>
            <person name="White M.M."/>
            <person name="Moncalvo J.M."/>
        </authorList>
    </citation>
    <scope>NUCLEOTIDE SEQUENCE [LARGE SCALE GENOMIC DNA]</scope>
    <source>
        <strain evidence="7 8">SWE-8-4</strain>
    </source>
</reference>
<dbReference type="OrthoDB" id="5588846at2759"/>
<dbReference type="PANTHER" id="PTHR47447:SF17">
    <property type="entry name" value="OS12G0638900 PROTEIN"/>
    <property type="match status" value="1"/>
</dbReference>
<comment type="function">
    <text evidence="3">Regulates mitochondrial small subunit maturation by controlling 15S rRNA 5'-end processing. Localizes to the 5' precursor of the 15S rRNA in a position that is subsequently occupied by mS47 in the mature yeast mtSSU. Uses structure and sequence-specific RNA recognition, binding to a single-stranded region of the precursor and specifically recognizing bases -6 to -1. The exchange of Ccm1 for mS47 is coupled to the irreversible removal of precursor rRNA that is accompanied by conformational changes of the mitoribosomal proteins uS5m and mS26. These conformational changes signal completion of 5'-end rRNA processing through protection of the mature 5'-end of the 15S rRNA and stabilization of mS47. The removal of the 5' precursor together with the dissociation of Ccm1 may be catalyzed by the 5'-3' exoribonuclease Pet127. Involved in the specific removal of group I introns in mitochondrial encoded transcripts.</text>
</comment>
<dbReference type="Gene3D" id="1.25.40.10">
    <property type="entry name" value="Tetratricopeptide repeat domain"/>
    <property type="match status" value="2"/>
</dbReference>
<dbReference type="EMBL" id="MBFR01000447">
    <property type="protein sequence ID" value="PVU87788.1"/>
    <property type="molecule type" value="Genomic_DNA"/>
</dbReference>
<dbReference type="NCBIfam" id="TIGR00756">
    <property type="entry name" value="PPR"/>
    <property type="match status" value="3"/>
</dbReference>
<sequence length="884" mass="101981">MLSNLFFAKNLPLKLNPFPSNLYCSQTYKNTRTHSSLRILECASTKFQFKTLAQNTSSRISINRNSCHENKRFFSSLSSNNSNDLLKKLEISDKEIKKLVSKYKNFSKKDSELSLNTIRKKKDLEKQTNIDKYTTKEQSVANSGLNDYNQRKSNNLENVTLFDTRGSKNSDDLMITKDISKESDNNPLIGSELNNDQNLSTINEPYSDKDISIDSLVSKFNNLNMGDTLKLENTFDDMIKSGLTPNIKTYNMLMTCYVNSGDFNKALNIYKEIQNNYLKPTINTYTNLITLYVNSNRLDDAYRVYEIMKNRKIVPNELIYNRLIVGCMKAGNLSRAWGTFEHLRYEIAQPSVRAMTLMINICVLGDEVEKALNLMDEMIINKQSLTDITFNSLINACAHRTGYFNNAMELLVKMESTGFKPDLYTYSTLLYACAKNKNLEMGRLIFSQIMNKANEFLKLDNSSFANLFYCYSSYLPCIRPESKDFTRNIFKNRVPISVHSFDECSLDKSNALVSSNITSINKLTSLDLLRGNNFKESLQNNLVDKNVFLSILPKTHSDVLLESERVYIYYRELLESGDISSNVKNNHKQMMSMSRVLNAYLSVLVNNGSFDKTWKFYCTEFKNFNCKRNGWTIDIMLNNCRIQRDVELAWVIFNHFKKWRKQVEARLNNLDDNLNVEELHGLDNPTNNNNVSVENEESIPKIDHALESLDNKCDQNIIKNELIDKNITQFSSTDIIIEDWFVLPKVLLPNDESNIHLMSSSDQEIERKSIGCDSAQEFKIYRQMILLLAYNDRVKSAVKLLEELKNGIPEHPRKEIDISDLKLLLDKSIELEMSDQTAKILKLTEPSKKKLSNMKIKKNLNKKWGTKPEFTVGSIKRLKYAIKT</sequence>
<dbReference type="InterPro" id="IPR033443">
    <property type="entry name" value="PROP1-like_PPR_dom"/>
</dbReference>
<evidence type="ECO:0000256" key="2">
    <source>
        <dbReference type="ARBA" id="ARBA00022737"/>
    </source>
</evidence>
<organism evidence="7 8">
    <name type="scientific">Smittium simulii</name>
    <dbReference type="NCBI Taxonomy" id="133385"/>
    <lineage>
        <taxon>Eukaryota</taxon>
        <taxon>Fungi</taxon>
        <taxon>Fungi incertae sedis</taxon>
        <taxon>Zoopagomycota</taxon>
        <taxon>Kickxellomycotina</taxon>
        <taxon>Harpellomycetes</taxon>
        <taxon>Harpellales</taxon>
        <taxon>Legeriomycetaceae</taxon>
        <taxon>Smittium</taxon>
    </lineage>
</organism>
<feature type="repeat" description="PPR" evidence="5">
    <location>
        <begin position="246"/>
        <end position="280"/>
    </location>
</feature>
<dbReference type="Pfam" id="PF13812">
    <property type="entry name" value="PPR_3"/>
    <property type="match status" value="1"/>
</dbReference>
<protein>
    <recommendedName>
        <fullName evidence="6">PROP1-like PPR domain-containing protein</fullName>
    </recommendedName>
</protein>
<dbReference type="Pfam" id="PF17177">
    <property type="entry name" value="PPR_long"/>
    <property type="match status" value="1"/>
</dbReference>
<feature type="repeat" description="PPR" evidence="5">
    <location>
        <begin position="281"/>
        <end position="315"/>
    </location>
</feature>
<accession>A0A2T9Y643</accession>